<reference evidence="2 3" key="1">
    <citation type="journal article" date="2023" name="IScience">
        <title>Expanded male sex-determining region conserved during the evolution of homothallism in the green alga Volvox.</title>
        <authorList>
            <person name="Yamamoto K."/>
            <person name="Matsuzaki R."/>
            <person name="Mahakham W."/>
            <person name="Heman W."/>
            <person name="Sekimoto H."/>
            <person name="Kawachi M."/>
            <person name="Minakuchi Y."/>
            <person name="Toyoda A."/>
            <person name="Nozaki H."/>
        </authorList>
    </citation>
    <scope>NUCLEOTIDE SEQUENCE [LARGE SCALE GENOMIC DNA]</scope>
    <source>
        <strain evidence="2 3">NIES-4468</strain>
    </source>
</reference>
<sequence length="169" mass="18267">MLVMYIFKDRPTPLAMVVVVLVGLIVACSIAAISLAVMHYQESLMATTTIAIEMKAAVADCPSLPRVASATSLKRGATPVPLGSDMGCRTACKLRHRSNSCCSPMASNPDHIDISSICDTQETMDSAMVQEILGSVDANHVRETQVLLRSYNWDLEELLQEEVTLGKAL</sequence>
<evidence type="ECO:0008006" key="4">
    <source>
        <dbReference type="Google" id="ProtNLM"/>
    </source>
</evidence>
<evidence type="ECO:0000313" key="3">
    <source>
        <dbReference type="Proteomes" id="UP001165090"/>
    </source>
</evidence>
<evidence type="ECO:0000256" key="1">
    <source>
        <dbReference type="SAM" id="Phobius"/>
    </source>
</evidence>
<accession>A0ABQ5S0P6</accession>
<keyword evidence="1" id="KW-0812">Transmembrane</keyword>
<protein>
    <recommendedName>
        <fullName evidence="4">Pherophorin domain-containing protein</fullName>
    </recommendedName>
</protein>
<organism evidence="2 3">
    <name type="scientific">Volvox africanus</name>
    <dbReference type="NCBI Taxonomy" id="51714"/>
    <lineage>
        <taxon>Eukaryota</taxon>
        <taxon>Viridiplantae</taxon>
        <taxon>Chlorophyta</taxon>
        <taxon>core chlorophytes</taxon>
        <taxon>Chlorophyceae</taxon>
        <taxon>CS clade</taxon>
        <taxon>Chlamydomonadales</taxon>
        <taxon>Volvocaceae</taxon>
        <taxon>Volvox</taxon>
    </lineage>
</organism>
<dbReference type="EMBL" id="BSDZ01000015">
    <property type="protein sequence ID" value="GLI63465.1"/>
    <property type="molecule type" value="Genomic_DNA"/>
</dbReference>
<gene>
    <name evidence="2" type="ORF">VaNZ11_006439</name>
</gene>
<keyword evidence="1" id="KW-0472">Membrane</keyword>
<dbReference type="Proteomes" id="UP001165090">
    <property type="component" value="Unassembled WGS sequence"/>
</dbReference>
<comment type="caution">
    <text evidence="2">The sequence shown here is derived from an EMBL/GenBank/DDBJ whole genome shotgun (WGS) entry which is preliminary data.</text>
</comment>
<proteinExistence type="predicted"/>
<keyword evidence="3" id="KW-1185">Reference proteome</keyword>
<evidence type="ECO:0000313" key="2">
    <source>
        <dbReference type="EMBL" id="GLI63465.1"/>
    </source>
</evidence>
<feature type="transmembrane region" description="Helical" evidence="1">
    <location>
        <begin position="12"/>
        <end position="37"/>
    </location>
</feature>
<name>A0ABQ5S0P6_9CHLO</name>
<keyword evidence="1" id="KW-1133">Transmembrane helix</keyword>